<reference evidence="2 3" key="1">
    <citation type="submission" date="2021-01" db="EMBL/GenBank/DDBJ databases">
        <title>WGS of actinomycetes isolated from Thailand.</title>
        <authorList>
            <person name="Thawai C."/>
        </authorList>
    </citation>
    <scope>NUCLEOTIDE SEQUENCE [LARGE SCALE GENOMIC DNA]</scope>
    <source>
        <strain evidence="2 3">LPG 2</strain>
    </source>
</reference>
<dbReference type="Pfam" id="PF13454">
    <property type="entry name" value="NAD_binding_9"/>
    <property type="match status" value="1"/>
</dbReference>
<name>A0ABS1MCE9_9NOCA</name>
<dbReference type="PANTHER" id="PTHR40254:SF1">
    <property type="entry name" value="BLR0577 PROTEIN"/>
    <property type="match status" value="1"/>
</dbReference>
<dbReference type="InterPro" id="IPR052189">
    <property type="entry name" value="L-asp_N-monooxygenase_NS-form"/>
</dbReference>
<dbReference type="RefSeq" id="WP_201953391.1">
    <property type="nucleotide sequence ID" value="NZ_JAERRJ010000011.1"/>
</dbReference>
<dbReference type="PANTHER" id="PTHR40254">
    <property type="entry name" value="BLR0577 PROTEIN"/>
    <property type="match status" value="1"/>
</dbReference>
<evidence type="ECO:0000313" key="3">
    <source>
        <dbReference type="Proteomes" id="UP000602198"/>
    </source>
</evidence>
<dbReference type="InterPro" id="IPR038732">
    <property type="entry name" value="HpyO/CreE_NAD-binding"/>
</dbReference>
<dbReference type="Proteomes" id="UP000602198">
    <property type="component" value="Unassembled WGS sequence"/>
</dbReference>
<protein>
    <submittedName>
        <fullName evidence="2">FAD/NAD(P)-binding protein</fullName>
    </submittedName>
</protein>
<dbReference type="SUPFAM" id="SSF51905">
    <property type="entry name" value="FAD/NAD(P)-binding domain"/>
    <property type="match status" value="1"/>
</dbReference>
<evidence type="ECO:0000313" key="2">
    <source>
        <dbReference type="EMBL" id="MBL1078316.1"/>
    </source>
</evidence>
<dbReference type="InterPro" id="IPR036188">
    <property type="entry name" value="FAD/NAD-bd_sf"/>
</dbReference>
<feature type="domain" description="FAD-dependent urate hydroxylase HpyO/Asp monooxygenase CreE-like FAD/NAD(P)-binding" evidence="1">
    <location>
        <begin position="10"/>
        <end position="161"/>
    </location>
</feature>
<keyword evidence="3" id="KW-1185">Reference proteome</keyword>
<comment type="caution">
    <text evidence="2">The sequence shown here is derived from an EMBL/GenBank/DDBJ whole genome shotgun (WGS) entry which is preliminary data.</text>
</comment>
<dbReference type="EMBL" id="JAERRJ010000011">
    <property type="protein sequence ID" value="MBL1078316.1"/>
    <property type="molecule type" value="Genomic_DNA"/>
</dbReference>
<dbReference type="PRINTS" id="PR00368">
    <property type="entry name" value="FADPNR"/>
</dbReference>
<proteinExistence type="predicted"/>
<accession>A0ABS1MCE9</accession>
<dbReference type="Gene3D" id="3.50.50.60">
    <property type="entry name" value="FAD/NAD(P)-binding domain"/>
    <property type="match status" value="1"/>
</dbReference>
<gene>
    <name evidence="2" type="ORF">JK358_28305</name>
</gene>
<evidence type="ECO:0000259" key="1">
    <source>
        <dbReference type="Pfam" id="PF13454"/>
    </source>
</evidence>
<sequence length="500" mass="54306">MRTHENTRIAIVGAGASGLAALYELHRVLAADLPDVVLIDGGERPGVGTVYRDDLGCALVNRQARHMSVVYDNQHDFLDWVAEQGGALPADGDGEYFTRAYFGRYLECRYEAIERRWREAGRLLERHASYAEGFEEIEGKVLVTVAGDVIEADHLILCTGHGRQDEPPPGDGDPLRPYPLRELVERTRGARRVAVLGSGLTAVDCTLALLSGHPDIEVSMFSRSGILPDVRADFAEDLPLTLPARDDHRGASLAELRTRFLTELAAQQVTPEDLREYLDRLVAGVGGFVAPDRIPEAQRRIQNIAISMANRDLPVYWYGMSEADRKAFDDRYYRLLQAICSPIPPHTARILRTAIDAGRVRVLVGTLERTADAPGIRTPDGIATYDAIVDGTGATTSAGQERFENTLVANGWAVAEQYGGVRVDRRTGGLVRPDGRPSRVAAIGFATRGSLLYSSSLFQATWNVKGIAAQIQHARTTAAVRGGAGSGEVLTRVGGTGENA</sequence>
<organism evidence="2 3">
    <name type="scientific">Nocardia acididurans</name>
    <dbReference type="NCBI Taxonomy" id="2802282"/>
    <lineage>
        <taxon>Bacteria</taxon>
        <taxon>Bacillati</taxon>
        <taxon>Actinomycetota</taxon>
        <taxon>Actinomycetes</taxon>
        <taxon>Mycobacteriales</taxon>
        <taxon>Nocardiaceae</taxon>
        <taxon>Nocardia</taxon>
    </lineage>
</organism>